<dbReference type="Proteomes" id="UP000078348">
    <property type="component" value="Unassembled WGS sequence"/>
</dbReference>
<dbReference type="InterPro" id="IPR005813">
    <property type="entry name" value="Ribosomal_bL20"/>
</dbReference>
<reference evidence="5 6" key="1">
    <citation type="submission" date="2016-05" db="EMBL/GenBank/DDBJ databases">
        <title>Nuclear genome of Blastocystis sp. subtype 1 NandII.</title>
        <authorList>
            <person name="Gentekaki E."/>
            <person name="Curtis B."/>
            <person name="Stairs C."/>
            <person name="Eme L."/>
            <person name="Herman E."/>
            <person name="Klimes V."/>
            <person name="Arias M.C."/>
            <person name="Elias M."/>
            <person name="Hilliou F."/>
            <person name="Klute M."/>
            <person name="Malik S.-B."/>
            <person name="Pightling A."/>
            <person name="Rachubinski R."/>
            <person name="Salas D."/>
            <person name="Schlacht A."/>
            <person name="Suga H."/>
            <person name="Archibald J."/>
            <person name="Ball S.G."/>
            <person name="Clark G."/>
            <person name="Dacks J."/>
            <person name="Van Der Giezen M."/>
            <person name="Tsaousis A."/>
            <person name="Roger A."/>
        </authorList>
    </citation>
    <scope>NUCLEOTIDE SEQUENCE [LARGE SCALE GENOMIC DNA]</scope>
    <source>
        <strain evidence="6">ATCC 50177 / NandII</strain>
    </source>
</reference>
<keyword evidence="2 4" id="KW-0689">Ribosomal protein</keyword>
<dbReference type="Pfam" id="PF00453">
    <property type="entry name" value="Ribosomal_L20"/>
    <property type="match status" value="1"/>
</dbReference>
<dbReference type="GO" id="GO:0005840">
    <property type="term" value="C:ribosome"/>
    <property type="evidence" value="ECO:0007669"/>
    <property type="project" value="UniProtKB-KW"/>
</dbReference>
<dbReference type="InterPro" id="IPR035566">
    <property type="entry name" value="Ribosomal_protein_bL20_C"/>
</dbReference>
<gene>
    <name evidence="5" type="ORF">AV274_1600</name>
</gene>
<evidence type="ECO:0000313" key="5">
    <source>
        <dbReference type="EMBL" id="OAO16693.1"/>
    </source>
</evidence>
<evidence type="ECO:0000256" key="2">
    <source>
        <dbReference type="ARBA" id="ARBA00022980"/>
    </source>
</evidence>
<name>A0A196SI34_BLAHN</name>
<dbReference type="PANTHER" id="PTHR10986">
    <property type="entry name" value="39S RIBOSOMAL PROTEIN L20"/>
    <property type="match status" value="1"/>
</dbReference>
<accession>A0A196SI34</accession>
<dbReference type="STRING" id="478820.A0A196SI34"/>
<dbReference type="GO" id="GO:0003735">
    <property type="term" value="F:structural constituent of ribosome"/>
    <property type="evidence" value="ECO:0007669"/>
    <property type="project" value="InterPro"/>
</dbReference>
<dbReference type="FunFam" id="1.10.1900.20:FF:000001">
    <property type="entry name" value="50S ribosomal protein L20"/>
    <property type="match status" value="1"/>
</dbReference>
<evidence type="ECO:0000256" key="3">
    <source>
        <dbReference type="ARBA" id="ARBA00023274"/>
    </source>
</evidence>
<evidence type="ECO:0000256" key="4">
    <source>
        <dbReference type="RuleBase" id="RU000561"/>
    </source>
</evidence>
<dbReference type="GO" id="GO:0019843">
    <property type="term" value="F:rRNA binding"/>
    <property type="evidence" value="ECO:0007669"/>
    <property type="project" value="InterPro"/>
</dbReference>
<comment type="similarity">
    <text evidence="1 4">Belongs to the bacterial ribosomal protein bL20 family.</text>
</comment>
<evidence type="ECO:0000313" key="6">
    <source>
        <dbReference type="Proteomes" id="UP000078348"/>
    </source>
</evidence>
<evidence type="ECO:0000256" key="1">
    <source>
        <dbReference type="ARBA" id="ARBA00007698"/>
    </source>
</evidence>
<dbReference type="PRINTS" id="PR00062">
    <property type="entry name" value="RIBOSOMALL20"/>
</dbReference>
<dbReference type="SUPFAM" id="SSF74731">
    <property type="entry name" value="Ribosomal protein L20"/>
    <property type="match status" value="1"/>
</dbReference>
<keyword evidence="6" id="KW-1185">Reference proteome</keyword>
<dbReference type="GO" id="GO:0006412">
    <property type="term" value="P:translation"/>
    <property type="evidence" value="ECO:0007669"/>
    <property type="project" value="InterPro"/>
</dbReference>
<dbReference type="GO" id="GO:1990904">
    <property type="term" value="C:ribonucleoprotein complex"/>
    <property type="evidence" value="ECO:0007669"/>
    <property type="project" value="UniProtKB-KW"/>
</dbReference>
<dbReference type="NCBIfam" id="TIGR01032">
    <property type="entry name" value="rplT_bact"/>
    <property type="match status" value="1"/>
</dbReference>
<protein>
    <submittedName>
        <fullName evidence="5">LSU ribosomal protein L20P</fullName>
    </submittedName>
</protein>
<dbReference type="AlphaFoldDB" id="A0A196SI34"/>
<dbReference type="OrthoDB" id="10251781at2759"/>
<keyword evidence="3 4" id="KW-0687">Ribonucleoprotein</keyword>
<sequence length="150" mass="16968">MAPTTHHYHKKILKLAKGFRGRQKNCYTIAVRSVIKAQSRAYVGRKLKQRDMRKLWIMRINATARLFGTTYRHVIDNEAKAGILLNRKMLSELAVTEPCSFNSVLCACDVIKKMGIENPEAAKTKKPEATNHQPIASIDSLVKEMSEVSI</sequence>
<comment type="caution">
    <text evidence="5">The sequence shown here is derived from an EMBL/GenBank/DDBJ whole genome shotgun (WGS) entry which is preliminary data.</text>
</comment>
<dbReference type="Gene3D" id="6.10.160.10">
    <property type="match status" value="1"/>
</dbReference>
<dbReference type="CDD" id="cd07026">
    <property type="entry name" value="Ribosomal_L20"/>
    <property type="match status" value="1"/>
</dbReference>
<dbReference type="EMBL" id="LXWW01000066">
    <property type="protein sequence ID" value="OAO16693.1"/>
    <property type="molecule type" value="Genomic_DNA"/>
</dbReference>
<dbReference type="Gene3D" id="1.10.1900.20">
    <property type="entry name" value="Ribosomal protein L20"/>
    <property type="match status" value="1"/>
</dbReference>
<proteinExistence type="inferred from homology"/>
<organism evidence="5 6">
    <name type="scientific">Blastocystis sp. subtype 1 (strain ATCC 50177 / NandII)</name>
    <dbReference type="NCBI Taxonomy" id="478820"/>
    <lineage>
        <taxon>Eukaryota</taxon>
        <taxon>Sar</taxon>
        <taxon>Stramenopiles</taxon>
        <taxon>Bigyra</taxon>
        <taxon>Opalozoa</taxon>
        <taxon>Opalinata</taxon>
        <taxon>Blastocystidae</taxon>
        <taxon>Blastocystis</taxon>
    </lineage>
</organism>